<comment type="caution">
    <text evidence="2">The sequence shown here is derived from an EMBL/GenBank/DDBJ whole genome shotgun (WGS) entry which is preliminary data.</text>
</comment>
<dbReference type="Pfam" id="PF01402">
    <property type="entry name" value="RHH_1"/>
    <property type="match status" value="1"/>
</dbReference>
<name>W4M415_9BACT</name>
<accession>W4M415</accession>
<dbReference type="HOGENOM" id="CLU_2732504_0_0_7"/>
<sequence length="71" mass="8260">MPVPYQYDPNENMVLRTVYLPKPLDDRLRHMAFETQVSKNEMMRRLLHVGLEHYPEFTTDDVSAGLGKPIG</sequence>
<reference evidence="2 3" key="1">
    <citation type="journal article" date="2014" name="Nature">
        <title>An environmental bacterial taxon with a large and distinct metabolic repertoire.</title>
        <authorList>
            <person name="Wilson M.C."/>
            <person name="Mori T."/>
            <person name="Ruckert C."/>
            <person name="Uria A.R."/>
            <person name="Helf M.J."/>
            <person name="Takada K."/>
            <person name="Gernert C."/>
            <person name="Steffens U.A."/>
            <person name="Heycke N."/>
            <person name="Schmitt S."/>
            <person name="Rinke C."/>
            <person name="Helfrich E.J."/>
            <person name="Brachmann A.O."/>
            <person name="Gurgui C."/>
            <person name="Wakimoto T."/>
            <person name="Kracht M."/>
            <person name="Crusemann M."/>
            <person name="Hentschel U."/>
            <person name="Abe I."/>
            <person name="Matsunaga S."/>
            <person name="Kalinowski J."/>
            <person name="Takeyama H."/>
            <person name="Piel J."/>
        </authorList>
    </citation>
    <scope>NUCLEOTIDE SEQUENCE [LARGE SCALE GENOMIC DNA]</scope>
    <source>
        <strain evidence="3">TSY2</strain>
    </source>
</reference>
<gene>
    <name evidence="2" type="ORF">ETSY2_29230</name>
</gene>
<evidence type="ECO:0000313" key="3">
    <source>
        <dbReference type="Proteomes" id="UP000019140"/>
    </source>
</evidence>
<evidence type="ECO:0000259" key="1">
    <source>
        <dbReference type="Pfam" id="PF01402"/>
    </source>
</evidence>
<feature type="domain" description="Ribbon-helix-helix protein CopG" evidence="1">
    <location>
        <begin position="17"/>
        <end position="48"/>
    </location>
</feature>
<organism evidence="2 3">
    <name type="scientific">Candidatus Entotheonella gemina</name>
    <dbReference type="NCBI Taxonomy" id="1429439"/>
    <lineage>
        <taxon>Bacteria</taxon>
        <taxon>Pseudomonadati</taxon>
        <taxon>Nitrospinota/Tectimicrobiota group</taxon>
        <taxon>Candidatus Tectimicrobiota</taxon>
        <taxon>Candidatus Entotheonellia</taxon>
        <taxon>Candidatus Entotheonellales</taxon>
        <taxon>Candidatus Entotheonellaceae</taxon>
        <taxon>Candidatus Entotheonella</taxon>
    </lineage>
</organism>
<evidence type="ECO:0000313" key="2">
    <source>
        <dbReference type="EMBL" id="ETX04362.1"/>
    </source>
</evidence>
<dbReference type="CDD" id="cd21631">
    <property type="entry name" value="RHH_CopG_NikR-like"/>
    <property type="match status" value="1"/>
</dbReference>
<dbReference type="AlphaFoldDB" id="W4M415"/>
<keyword evidence="3" id="KW-1185">Reference proteome</keyword>
<protein>
    <recommendedName>
        <fullName evidence="1">Ribbon-helix-helix protein CopG domain-containing protein</fullName>
    </recommendedName>
</protein>
<dbReference type="InterPro" id="IPR002145">
    <property type="entry name" value="CopG"/>
</dbReference>
<proteinExistence type="predicted"/>
<dbReference type="GO" id="GO:0006355">
    <property type="term" value="P:regulation of DNA-templated transcription"/>
    <property type="evidence" value="ECO:0007669"/>
    <property type="project" value="InterPro"/>
</dbReference>
<dbReference type="Proteomes" id="UP000019140">
    <property type="component" value="Unassembled WGS sequence"/>
</dbReference>
<dbReference type="EMBL" id="AZHX01001240">
    <property type="protein sequence ID" value="ETX04362.1"/>
    <property type="molecule type" value="Genomic_DNA"/>
</dbReference>